<dbReference type="AlphaFoldDB" id="A0A2M4DMH4"/>
<protein>
    <submittedName>
        <fullName evidence="2">Uncharacterized protein</fullName>
    </submittedName>
</protein>
<sequence>MLFSLILIVVFFFFSFYFYTWCVPVCVLKCVTCLIVILISSPTIVRLMLLFCCSMRTYLWLMCISI</sequence>
<proteinExistence type="predicted"/>
<keyword evidence="1" id="KW-1133">Transmembrane helix</keyword>
<accession>A0A2M4DMH4</accession>
<keyword evidence="1" id="KW-0472">Membrane</keyword>
<evidence type="ECO:0000313" key="2">
    <source>
        <dbReference type="EMBL" id="MBW78328.1"/>
    </source>
</evidence>
<dbReference type="EMBL" id="GGFL01014150">
    <property type="protein sequence ID" value="MBW78328.1"/>
    <property type="molecule type" value="Transcribed_RNA"/>
</dbReference>
<organism evidence="2">
    <name type="scientific">Anopheles darlingi</name>
    <name type="common">Mosquito</name>
    <dbReference type="NCBI Taxonomy" id="43151"/>
    <lineage>
        <taxon>Eukaryota</taxon>
        <taxon>Metazoa</taxon>
        <taxon>Ecdysozoa</taxon>
        <taxon>Arthropoda</taxon>
        <taxon>Hexapoda</taxon>
        <taxon>Insecta</taxon>
        <taxon>Pterygota</taxon>
        <taxon>Neoptera</taxon>
        <taxon>Endopterygota</taxon>
        <taxon>Diptera</taxon>
        <taxon>Nematocera</taxon>
        <taxon>Culicoidea</taxon>
        <taxon>Culicidae</taxon>
        <taxon>Anophelinae</taxon>
        <taxon>Anopheles</taxon>
    </lineage>
</organism>
<name>A0A2M4DMH4_ANODA</name>
<keyword evidence="1" id="KW-0812">Transmembrane</keyword>
<feature type="transmembrane region" description="Helical" evidence="1">
    <location>
        <begin position="5"/>
        <end position="38"/>
    </location>
</feature>
<evidence type="ECO:0000256" key="1">
    <source>
        <dbReference type="SAM" id="Phobius"/>
    </source>
</evidence>
<reference evidence="2" key="1">
    <citation type="submission" date="2018-01" db="EMBL/GenBank/DDBJ databases">
        <title>An insight into the sialome of Amazonian anophelines.</title>
        <authorList>
            <person name="Ribeiro J.M."/>
            <person name="Scarpassa V."/>
            <person name="Calvo E."/>
        </authorList>
    </citation>
    <scope>NUCLEOTIDE SEQUENCE</scope>
</reference>